<dbReference type="PANTHER" id="PTHR15071">
    <property type="entry name" value="MANNOSE-6-PHOSPHATE RECEPTOR FAMILY MEMBER"/>
    <property type="match status" value="1"/>
</dbReference>
<keyword evidence="5 8" id="KW-1133">Transmembrane helix</keyword>
<evidence type="ECO:0000256" key="7">
    <source>
        <dbReference type="ARBA" id="ARBA00023157"/>
    </source>
</evidence>
<dbReference type="AlphaFoldDB" id="A0A175JDF8"/>
<comment type="caution">
    <text evidence="10">The sequence shown here is derived from an EMBL/GenBank/DDBJ whole genome shotgun (WGS) entry which is preliminary data.</text>
</comment>
<evidence type="ECO:0000259" key="9">
    <source>
        <dbReference type="PROSITE" id="PS51914"/>
    </source>
</evidence>
<evidence type="ECO:0000256" key="4">
    <source>
        <dbReference type="ARBA" id="ARBA00022729"/>
    </source>
</evidence>
<evidence type="ECO:0000256" key="2">
    <source>
        <dbReference type="ARBA" id="ARBA00022448"/>
    </source>
</evidence>
<dbReference type="InterPro" id="IPR009011">
    <property type="entry name" value="Man6P_isomerase_rcpt-bd_dom_sf"/>
</dbReference>
<dbReference type="PROSITE" id="PS51914">
    <property type="entry name" value="MRH"/>
    <property type="match status" value="1"/>
</dbReference>
<evidence type="ECO:0000313" key="10">
    <source>
        <dbReference type="EMBL" id="GAT91627.1"/>
    </source>
</evidence>
<feature type="domain" description="MRH" evidence="9">
    <location>
        <begin position="16"/>
        <end position="140"/>
    </location>
</feature>
<dbReference type="InterPro" id="IPR044865">
    <property type="entry name" value="MRH_dom"/>
</dbReference>
<dbReference type="Proteomes" id="UP000078387">
    <property type="component" value="Unassembled WGS sequence"/>
</dbReference>
<dbReference type="VEuPathDB" id="AmoebaDB:KM1_102680"/>
<dbReference type="GO" id="GO:0010008">
    <property type="term" value="C:endosome membrane"/>
    <property type="evidence" value="ECO:0007669"/>
    <property type="project" value="UniProtKB-SubCell"/>
</dbReference>
<dbReference type="Gene3D" id="2.70.130.10">
    <property type="entry name" value="Mannose-6-phosphate receptor binding domain"/>
    <property type="match status" value="1"/>
</dbReference>
<evidence type="ECO:0000256" key="6">
    <source>
        <dbReference type="ARBA" id="ARBA00023136"/>
    </source>
</evidence>
<comment type="subcellular location">
    <subcellularLocation>
        <location evidence="1">Endomembrane system</location>
    </subcellularLocation>
</comment>
<dbReference type="GO" id="GO:0000139">
    <property type="term" value="C:Golgi membrane"/>
    <property type="evidence" value="ECO:0007669"/>
    <property type="project" value="UniProtKB-SubCell"/>
</dbReference>
<evidence type="ECO:0000256" key="5">
    <source>
        <dbReference type="ARBA" id="ARBA00022989"/>
    </source>
</evidence>
<keyword evidence="6 8" id="KW-0472">Membrane</keyword>
<dbReference type="VEuPathDB" id="AmoebaDB:EHI_153740"/>
<gene>
    <name evidence="10" type="ORF">CL6EHI_153740</name>
</gene>
<sequence>MILLLFFSIQIIWARYPCFDGIYDFSSLIKPNGETYKFYKNNTMLWINICEPFNFNNTRLYNVILQEGQNEPIPYSLVSTQSISTTRDQVTFKYNQPFKWSQFTIIEVHCSKEGETKVESFTIDNSTLSIKMTSPIVCISRNESHVVAVMFFFLISLTIIGGISLIILYLPNKYEVTKND</sequence>
<dbReference type="SUPFAM" id="SSF50911">
    <property type="entry name" value="Mannose 6-phosphate receptor domain"/>
    <property type="match status" value="1"/>
</dbReference>
<reference evidence="10 11" key="1">
    <citation type="submission" date="2016-05" db="EMBL/GenBank/DDBJ databases">
        <title>First whole genome sequencing of Entamoeba histolytica HM1:IMSS-clone-6.</title>
        <authorList>
            <person name="Mukherjee Avik.K."/>
            <person name="Izumyama S."/>
            <person name="Nakada-Tsukui K."/>
            <person name="Nozaki T."/>
        </authorList>
    </citation>
    <scope>NUCLEOTIDE SEQUENCE [LARGE SCALE GENOMIC DNA]</scope>
    <source>
        <strain evidence="10 11">HM1:IMSS clone 6</strain>
    </source>
</reference>
<proteinExistence type="predicted"/>
<name>A0A175JDF8_ENTHI</name>
<evidence type="ECO:0000256" key="3">
    <source>
        <dbReference type="ARBA" id="ARBA00022692"/>
    </source>
</evidence>
<dbReference type="EMBL" id="BDEQ01000001">
    <property type="protein sequence ID" value="GAT91627.1"/>
    <property type="molecule type" value="Genomic_DNA"/>
</dbReference>
<accession>A0A175JDF8</accession>
<dbReference type="VEuPathDB" id="AmoebaDB:EHI7A_072770"/>
<keyword evidence="3 8" id="KW-0812">Transmembrane</keyword>
<keyword evidence="7" id="KW-1015">Disulfide bond</keyword>
<evidence type="ECO:0000313" key="11">
    <source>
        <dbReference type="Proteomes" id="UP000078387"/>
    </source>
</evidence>
<protein>
    <recommendedName>
        <fullName evidence="9">MRH domain-containing protein</fullName>
    </recommendedName>
</protein>
<evidence type="ECO:0000256" key="8">
    <source>
        <dbReference type="SAM" id="Phobius"/>
    </source>
</evidence>
<dbReference type="PANTHER" id="PTHR15071:SF0">
    <property type="entry name" value="MANNOSE 6-PHOSPHATE RECEPTOR-LIKE PROTEIN 1"/>
    <property type="match status" value="1"/>
</dbReference>
<evidence type="ECO:0000256" key="1">
    <source>
        <dbReference type="ARBA" id="ARBA00004308"/>
    </source>
</evidence>
<feature type="transmembrane region" description="Helical" evidence="8">
    <location>
        <begin position="146"/>
        <end position="170"/>
    </location>
</feature>
<organism evidence="10 11">
    <name type="scientific">Entamoeba histolytica</name>
    <dbReference type="NCBI Taxonomy" id="5759"/>
    <lineage>
        <taxon>Eukaryota</taxon>
        <taxon>Amoebozoa</taxon>
        <taxon>Evosea</taxon>
        <taxon>Archamoebae</taxon>
        <taxon>Mastigamoebida</taxon>
        <taxon>Entamoebidae</taxon>
        <taxon>Entamoeba</taxon>
    </lineage>
</organism>
<dbReference type="eggNOG" id="ENOG502RHCB">
    <property type="taxonomic scope" value="Eukaryota"/>
</dbReference>
<keyword evidence="2" id="KW-0813">Transport</keyword>
<keyword evidence="4" id="KW-0732">Signal</keyword>